<evidence type="ECO:0000313" key="4">
    <source>
        <dbReference type="EMBL" id="KAF5337961.1"/>
    </source>
</evidence>
<evidence type="ECO:0000259" key="2">
    <source>
        <dbReference type="Pfam" id="PF14214"/>
    </source>
</evidence>
<sequence>MIPGFEERIFSLESEEELMGIANLLQQGASGGRSDDTKGLKGPILDWIVPPTGEPLQPPLSRNIKVNRGFNHNRTGFLLCPAELDWSNPDVQAALRNKELSVTGAHWPKFVYKDEQYNPTLPWKGLFRSELLVKGFKHIFTSPSSVDDEPRATRSGNARIHGMNQVTRPSLAYVATQVRFALTSSATFSRTDLETDSETFFTSVLECLEDPREQDEVKPLLAWWNQHCDTDHFGKSGNVCQGCLPCPPGHEPQESPISAGLNPTPNTCRTTLGSPEAGESGAVATVQQDASSDPPSTTTTHLVPVGETPMLRIVKEWQRDMALESFIKQPCAACSSMTCAQDIRKIAGSTLDLTLLRNDLIPERLLPKSYNFLAYDRAILDPEGLEKREVKANIYLCKHCASELSKRQMPKFALANWLYYAREHLPSDVKKAFEEMSIFEKALICRVRTNSLLCRFSMAGVEADPFNDKYIQTRRHIRGNVISTPLDVIKLNDVLPPSGTMLRDTICALIVSATLPTDATIESLTPILVRKSRVKLLIEFLVQNNPHYSKCEGFNGFSSEYLKDLFSGTSDTGIPAAANIGHLPINHAVESLTDDYTDRSNGVSGLFMENVAYTLGDHSAQSFLDMKFHAVEQCTSRKPFLHSRSGSRPVPDIENPAWLSWAHPNADPFGLGGFNDSRRSKAIGMEQQLKHILTANDPFFERDPELAFDVYNIVRKGAVNTSLRFSVPYGVYARTAEKIASLDKDLVTGLRQKYKRNPNYQPSSIPEINLIRVMSSIAPLARNIPVSVLATRAKSKEDILTLRGMDSTTRGNIAVQHPVACAQFFDAMMKAFIHIILKHGRKNAAPGIFGHCDAYYGTVETQGRGTLHCHLLIWLKDHLPAEKLADELRNSSEYGQALTTWIDSIMTSGFLGSRAVLNNLPFESDNDTVETKDPHPASKAEPLAREHRPTDFRREMKEYVDDLLTRFNWHSHTENTPWQDKVDEIIPLLSERDKKVLDNMALIAEGKQARDERPRGKNRGISESALLELENLPDLEAVPERPLVNIYAAALEPIEGGTDYRIRSKASDYLDSLLGPGASRAIQSCFPATSLRSSNTLESVTITHSNPGQNDADIISAHRKYMAASKRRKAPSDEEESGESGPKKRRRRRRVKEIHPAAEIVDTISLPSTQRNAATRPQAMEAARILASSKGLISNPEQFRAFMTIADHATKGGQQLLMKEGRSETRSVYRNSCITHRRKYAALTIIYMHQLEES</sequence>
<evidence type="ECO:0000259" key="3">
    <source>
        <dbReference type="Pfam" id="PF20209"/>
    </source>
</evidence>
<feature type="domain" description="DUF6570" evidence="3">
    <location>
        <begin position="406"/>
        <end position="552"/>
    </location>
</feature>
<feature type="compositionally biased region" description="Basic residues" evidence="1">
    <location>
        <begin position="1143"/>
        <end position="1152"/>
    </location>
</feature>
<feature type="region of interest" description="Disordered" evidence="1">
    <location>
        <begin position="1120"/>
        <end position="1152"/>
    </location>
</feature>
<comment type="caution">
    <text evidence="4">The sequence shown here is derived from an EMBL/GenBank/DDBJ whole genome shotgun (WGS) entry which is preliminary data.</text>
</comment>
<evidence type="ECO:0000256" key="1">
    <source>
        <dbReference type="SAM" id="MobiDB-lite"/>
    </source>
</evidence>
<evidence type="ECO:0000313" key="5">
    <source>
        <dbReference type="Proteomes" id="UP000541558"/>
    </source>
</evidence>
<dbReference type="InterPro" id="IPR025476">
    <property type="entry name" value="Helitron_helicase-like"/>
</dbReference>
<dbReference type="Proteomes" id="UP000541558">
    <property type="component" value="Unassembled WGS sequence"/>
</dbReference>
<feature type="compositionally biased region" description="Basic and acidic residues" evidence="1">
    <location>
        <begin position="929"/>
        <end position="947"/>
    </location>
</feature>
<dbReference type="EMBL" id="JAACJK010000021">
    <property type="protein sequence ID" value="KAF5337961.1"/>
    <property type="molecule type" value="Genomic_DNA"/>
</dbReference>
<organism evidence="4 5">
    <name type="scientific">Ephemerocybe angulata</name>
    <dbReference type="NCBI Taxonomy" id="980116"/>
    <lineage>
        <taxon>Eukaryota</taxon>
        <taxon>Fungi</taxon>
        <taxon>Dikarya</taxon>
        <taxon>Basidiomycota</taxon>
        <taxon>Agaricomycotina</taxon>
        <taxon>Agaricomycetes</taxon>
        <taxon>Agaricomycetidae</taxon>
        <taxon>Agaricales</taxon>
        <taxon>Agaricineae</taxon>
        <taxon>Psathyrellaceae</taxon>
        <taxon>Ephemerocybe</taxon>
    </lineage>
</organism>
<name>A0A8H5FIF2_9AGAR</name>
<dbReference type="Pfam" id="PF14214">
    <property type="entry name" value="Helitron_like_N"/>
    <property type="match status" value="1"/>
</dbReference>
<dbReference type="AlphaFoldDB" id="A0A8H5FIF2"/>
<protein>
    <recommendedName>
        <fullName evidence="6">Helitron helicase-like domain-containing protein</fullName>
    </recommendedName>
</protein>
<dbReference type="InterPro" id="IPR046700">
    <property type="entry name" value="DUF6570"/>
</dbReference>
<evidence type="ECO:0008006" key="6">
    <source>
        <dbReference type="Google" id="ProtNLM"/>
    </source>
</evidence>
<dbReference type="Pfam" id="PF20414">
    <property type="entry name" value="DUF6698"/>
    <property type="match status" value="1"/>
</dbReference>
<feature type="region of interest" description="Disordered" evidence="1">
    <location>
        <begin position="924"/>
        <end position="947"/>
    </location>
</feature>
<dbReference type="OrthoDB" id="3160134at2759"/>
<feature type="compositionally biased region" description="Basic residues" evidence="1">
    <location>
        <begin position="1120"/>
        <end position="1129"/>
    </location>
</feature>
<reference evidence="4 5" key="1">
    <citation type="journal article" date="2020" name="ISME J.">
        <title>Uncovering the hidden diversity of litter-decomposition mechanisms in mushroom-forming fungi.</title>
        <authorList>
            <person name="Floudas D."/>
            <person name="Bentzer J."/>
            <person name="Ahren D."/>
            <person name="Johansson T."/>
            <person name="Persson P."/>
            <person name="Tunlid A."/>
        </authorList>
    </citation>
    <scope>NUCLEOTIDE SEQUENCE [LARGE SCALE GENOMIC DNA]</scope>
    <source>
        <strain evidence="4 5">CBS 175.51</strain>
    </source>
</reference>
<gene>
    <name evidence="4" type="ORF">D9611_014830</name>
</gene>
<proteinExistence type="predicted"/>
<dbReference type="InterPro" id="IPR046521">
    <property type="entry name" value="DUF6698"/>
</dbReference>
<accession>A0A8H5FIF2</accession>
<dbReference type="Pfam" id="PF20209">
    <property type="entry name" value="DUF6570"/>
    <property type="match status" value="1"/>
</dbReference>
<keyword evidence="5" id="KW-1185">Reference proteome</keyword>
<feature type="domain" description="Helitron helicase-like" evidence="2">
    <location>
        <begin position="808"/>
        <end position="873"/>
    </location>
</feature>